<proteinExistence type="predicted"/>
<dbReference type="GO" id="GO:0016776">
    <property type="term" value="F:phosphotransferase activity, phosphate group as acceptor"/>
    <property type="evidence" value="ECO:0007669"/>
    <property type="project" value="InterPro"/>
</dbReference>
<dbReference type="NCBIfam" id="TIGR03709">
    <property type="entry name" value="PPK2_rel_1"/>
    <property type="match status" value="1"/>
</dbReference>
<dbReference type="PANTHER" id="PTHR34383:SF3">
    <property type="entry name" value="POLYPHOSPHATE:AMP PHOSPHOTRANSFERASE"/>
    <property type="match status" value="1"/>
</dbReference>
<name>A0A5J4Z5D0_PORPP</name>
<comment type="caution">
    <text evidence="3">The sequence shown here is derived from an EMBL/GenBank/DDBJ whole genome shotgun (WGS) entry which is preliminary data.</text>
</comment>
<dbReference type="AlphaFoldDB" id="A0A5J4Z5D0"/>
<dbReference type="EMBL" id="VRMN01000001">
    <property type="protein sequence ID" value="KAA8498926.1"/>
    <property type="molecule type" value="Genomic_DNA"/>
</dbReference>
<dbReference type="Pfam" id="PF03976">
    <property type="entry name" value="PPK2"/>
    <property type="match status" value="1"/>
</dbReference>
<evidence type="ECO:0000256" key="1">
    <source>
        <dbReference type="SAM" id="MobiDB-lite"/>
    </source>
</evidence>
<dbReference type="OrthoDB" id="5592030at2759"/>
<protein>
    <recommendedName>
        <fullName evidence="2">Polyphosphate kinase-2-related domain-containing protein</fullName>
    </recommendedName>
</protein>
<dbReference type="Gene3D" id="3.40.50.300">
    <property type="entry name" value="P-loop containing nucleotide triphosphate hydrolases"/>
    <property type="match status" value="1"/>
</dbReference>
<dbReference type="PANTHER" id="PTHR34383">
    <property type="entry name" value="POLYPHOSPHATE:AMP PHOSPHOTRANSFERASE-RELATED"/>
    <property type="match status" value="1"/>
</dbReference>
<feature type="region of interest" description="Disordered" evidence="1">
    <location>
        <begin position="1"/>
        <end position="26"/>
    </location>
</feature>
<feature type="domain" description="Polyphosphate kinase-2-related" evidence="2">
    <location>
        <begin position="265"/>
        <end position="478"/>
    </location>
</feature>
<dbReference type="InterPro" id="IPR027417">
    <property type="entry name" value="P-loop_NTPase"/>
</dbReference>
<dbReference type="GO" id="GO:0006797">
    <property type="term" value="P:polyphosphate metabolic process"/>
    <property type="evidence" value="ECO:0007669"/>
    <property type="project" value="InterPro"/>
</dbReference>
<evidence type="ECO:0000313" key="3">
    <source>
        <dbReference type="EMBL" id="KAA8498926.1"/>
    </source>
</evidence>
<dbReference type="SUPFAM" id="SSF52540">
    <property type="entry name" value="P-loop containing nucleoside triphosphate hydrolases"/>
    <property type="match status" value="1"/>
</dbReference>
<dbReference type="InterPro" id="IPR022488">
    <property type="entry name" value="PPK2-related"/>
</dbReference>
<reference evidence="4" key="1">
    <citation type="journal article" date="2019" name="Nat. Commun.">
        <title>Expansion of phycobilisome linker gene families in mesophilic red algae.</title>
        <authorList>
            <person name="Lee J."/>
            <person name="Kim D."/>
            <person name="Bhattacharya D."/>
            <person name="Yoon H.S."/>
        </authorList>
    </citation>
    <scope>NUCLEOTIDE SEQUENCE [LARGE SCALE GENOMIC DNA]</scope>
    <source>
        <strain evidence="4">CCMP 1328</strain>
    </source>
</reference>
<dbReference type="InterPro" id="IPR022300">
    <property type="entry name" value="PPK2-rel_1"/>
</dbReference>
<accession>A0A5J4Z5D0</accession>
<organism evidence="3 4">
    <name type="scientific">Porphyridium purpureum</name>
    <name type="common">Red alga</name>
    <name type="synonym">Porphyridium cruentum</name>
    <dbReference type="NCBI Taxonomy" id="35688"/>
    <lineage>
        <taxon>Eukaryota</taxon>
        <taxon>Rhodophyta</taxon>
        <taxon>Bangiophyceae</taxon>
        <taxon>Porphyridiales</taxon>
        <taxon>Porphyridiaceae</taxon>
        <taxon>Porphyridium</taxon>
    </lineage>
</organism>
<gene>
    <name evidence="3" type="ORF">FVE85_6511</name>
</gene>
<evidence type="ECO:0000259" key="2">
    <source>
        <dbReference type="Pfam" id="PF03976"/>
    </source>
</evidence>
<sequence length="517" mass="57296">MDSSAAIRLKASEQSRRPRPSHSVPRAGLTRCAFAHKALAKGQARPSASAVRTKRTRLDRLHCALSVGAARQTDDDSTTAGTRVNASLHRNTSTRCNDRHKPTVTNEVQWSLNSVCDSVQRNHLTEKPSNRYADKPIDHAGGVQKLGSVGNAVKGGGGGGGGGGGMMECFGVAAVELGRPARRQQWLCRRRGKSGKGGTICMARNARYTGVDALPEFTAPHPSVEPYRVVCPPGTEQRLDLSSGRYDPSQVTPVADRTEALRVLRENALLAARLQNRLFAEHERSLLLIVHGMHTSGKSTVIKRVLAGLHPAGIHVAHFGVPTQEEREHDFLWRVHAQIPPRGFIGAWVRSHYEDVVTARVQGTVSERELRERFEMINAFERILSLNGMHVVKVLLHISQDEQLARLGLNSVMPLKAWNVKPQDFSRGALWLQYEEAWEDAITRTATEQAPWYVVPSNEKWARNAIVSEILAQNLLLMDPQYPTNPFKAQQLVKRLKKEYVKAGLIGGRRQLMKKEG</sequence>
<dbReference type="Proteomes" id="UP000324585">
    <property type="component" value="Unassembled WGS sequence"/>
</dbReference>
<keyword evidence="4" id="KW-1185">Reference proteome</keyword>
<evidence type="ECO:0000313" key="4">
    <source>
        <dbReference type="Proteomes" id="UP000324585"/>
    </source>
</evidence>